<name>A0A0E9S1Q7_ANGAN</name>
<dbReference type="AlphaFoldDB" id="A0A0E9S1Q7"/>
<reference evidence="1" key="2">
    <citation type="journal article" date="2015" name="Fish Shellfish Immunol.">
        <title>Early steps in the European eel (Anguilla anguilla)-Vibrio vulnificus interaction in the gills: Role of the RtxA13 toxin.</title>
        <authorList>
            <person name="Callol A."/>
            <person name="Pajuelo D."/>
            <person name="Ebbesson L."/>
            <person name="Teles M."/>
            <person name="MacKenzie S."/>
            <person name="Amaro C."/>
        </authorList>
    </citation>
    <scope>NUCLEOTIDE SEQUENCE</scope>
</reference>
<reference evidence="1" key="1">
    <citation type="submission" date="2014-11" db="EMBL/GenBank/DDBJ databases">
        <authorList>
            <person name="Amaro Gonzalez C."/>
        </authorList>
    </citation>
    <scope>NUCLEOTIDE SEQUENCE</scope>
</reference>
<evidence type="ECO:0000313" key="1">
    <source>
        <dbReference type="EMBL" id="JAH34448.1"/>
    </source>
</evidence>
<organism evidence="1">
    <name type="scientific">Anguilla anguilla</name>
    <name type="common">European freshwater eel</name>
    <name type="synonym">Muraena anguilla</name>
    <dbReference type="NCBI Taxonomy" id="7936"/>
    <lineage>
        <taxon>Eukaryota</taxon>
        <taxon>Metazoa</taxon>
        <taxon>Chordata</taxon>
        <taxon>Craniata</taxon>
        <taxon>Vertebrata</taxon>
        <taxon>Euteleostomi</taxon>
        <taxon>Actinopterygii</taxon>
        <taxon>Neopterygii</taxon>
        <taxon>Teleostei</taxon>
        <taxon>Anguilliformes</taxon>
        <taxon>Anguillidae</taxon>
        <taxon>Anguilla</taxon>
    </lineage>
</organism>
<sequence length="17" mass="2073">MMLYKEQKNCKAKRLTS</sequence>
<dbReference type="EMBL" id="GBXM01074129">
    <property type="protein sequence ID" value="JAH34448.1"/>
    <property type="molecule type" value="Transcribed_RNA"/>
</dbReference>
<proteinExistence type="predicted"/>
<accession>A0A0E9S1Q7</accession>
<protein>
    <submittedName>
        <fullName evidence="1">Uncharacterized protein</fullName>
    </submittedName>
</protein>